<evidence type="ECO:0000313" key="8">
    <source>
        <dbReference type="Proteomes" id="UP000004095"/>
    </source>
</evidence>
<comment type="caution">
    <text evidence="7">The sequence shown here is derived from an EMBL/GenBank/DDBJ whole genome shotgun (WGS) entry which is preliminary data.</text>
</comment>
<dbReference type="eggNOG" id="COG0705">
    <property type="taxonomic scope" value="Bacteria"/>
</dbReference>
<feature type="transmembrane region" description="Helical" evidence="5">
    <location>
        <begin position="162"/>
        <end position="181"/>
    </location>
</feature>
<proteinExistence type="predicted"/>
<dbReference type="EMBL" id="AAWS01000062">
    <property type="protein sequence ID" value="EAY24732.1"/>
    <property type="molecule type" value="Genomic_DNA"/>
</dbReference>
<evidence type="ECO:0000256" key="5">
    <source>
        <dbReference type="SAM" id="Phobius"/>
    </source>
</evidence>
<keyword evidence="4 5" id="KW-0472">Membrane</keyword>
<protein>
    <submittedName>
        <fullName evidence="7">Rhomboid family protein</fullName>
    </submittedName>
</protein>
<dbReference type="GO" id="GO:0016020">
    <property type="term" value="C:membrane"/>
    <property type="evidence" value="ECO:0007669"/>
    <property type="project" value="UniProtKB-SubCell"/>
</dbReference>
<feature type="transmembrane region" description="Helical" evidence="5">
    <location>
        <begin position="112"/>
        <end position="131"/>
    </location>
</feature>
<keyword evidence="8" id="KW-1185">Reference proteome</keyword>
<evidence type="ECO:0000256" key="3">
    <source>
        <dbReference type="ARBA" id="ARBA00022989"/>
    </source>
</evidence>
<dbReference type="Gene3D" id="1.20.1540.10">
    <property type="entry name" value="Rhomboid-like"/>
    <property type="match status" value="1"/>
</dbReference>
<dbReference type="InterPro" id="IPR050925">
    <property type="entry name" value="Rhomboid_protease_S54"/>
</dbReference>
<sequence length="248" mass="27918">MQEEKKHLFRSMLPGLVLAGVMWLIKLLETLSGSSWSKYGLYPKEIFGIKGILTMPFLHADYAHLIANTIPLVVLLTFIHINYRESARKLPGWLIFASGLWTWSFARPSFHIGASGLVYGLISFVLFSGFIRRDRPSLALSFLVIFLYGGFIWGMLPQGGNVSWEGHLSGGIAGFIFAFAFSKPSEDETEIEDDLVAEELPLPNHVNTSSSYIYFSPPTSSQNPETPPQNFHLNYLYYEEAEPTQKTD</sequence>
<organism evidence="7 8">
    <name type="scientific">Microscilla marina ATCC 23134</name>
    <dbReference type="NCBI Taxonomy" id="313606"/>
    <lineage>
        <taxon>Bacteria</taxon>
        <taxon>Pseudomonadati</taxon>
        <taxon>Bacteroidota</taxon>
        <taxon>Cytophagia</taxon>
        <taxon>Cytophagales</taxon>
        <taxon>Microscillaceae</taxon>
        <taxon>Microscilla</taxon>
    </lineage>
</organism>
<dbReference type="PANTHER" id="PTHR43731:SF9">
    <property type="entry name" value="SLR1461 PROTEIN"/>
    <property type="match status" value="1"/>
</dbReference>
<dbReference type="InterPro" id="IPR035952">
    <property type="entry name" value="Rhomboid-like_sf"/>
</dbReference>
<dbReference type="Proteomes" id="UP000004095">
    <property type="component" value="Unassembled WGS sequence"/>
</dbReference>
<evidence type="ECO:0000256" key="4">
    <source>
        <dbReference type="ARBA" id="ARBA00023136"/>
    </source>
</evidence>
<dbReference type="RefSeq" id="WP_002704220.1">
    <property type="nucleotide sequence ID" value="NZ_AAWS01000062.1"/>
</dbReference>
<keyword evidence="3 5" id="KW-1133">Transmembrane helix</keyword>
<feature type="transmembrane region" description="Helical" evidence="5">
    <location>
        <begin position="90"/>
        <end position="106"/>
    </location>
</feature>
<feature type="transmembrane region" description="Helical" evidence="5">
    <location>
        <begin position="138"/>
        <end position="156"/>
    </location>
</feature>
<feature type="transmembrane region" description="Helical" evidence="5">
    <location>
        <begin position="62"/>
        <end position="83"/>
    </location>
</feature>
<name>A1ZXZ5_MICM2</name>
<dbReference type="SUPFAM" id="SSF144091">
    <property type="entry name" value="Rhomboid-like"/>
    <property type="match status" value="1"/>
</dbReference>
<gene>
    <name evidence="7" type="ORF">M23134_05534</name>
</gene>
<evidence type="ECO:0000256" key="2">
    <source>
        <dbReference type="ARBA" id="ARBA00022692"/>
    </source>
</evidence>
<reference evidence="7 8" key="1">
    <citation type="submission" date="2007-01" db="EMBL/GenBank/DDBJ databases">
        <authorList>
            <person name="Haygood M."/>
            <person name="Podell S."/>
            <person name="Anderson C."/>
            <person name="Hopkinson B."/>
            <person name="Roe K."/>
            <person name="Barbeau K."/>
            <person name="Gaasterland T."/>
            <person name="Ferriera S."/>
            <person name="Johnson J."/>
            <person name="Kravitz S."/>
            <person name="Beeson K."/>
            <person name="Sutton G."/>
            <person name="Rogers Y.-H."/>
            <person name="Friedman R."/>
            <person name="Frazier M."/>
            <person name="Venter J.C."/>
        </authorList>
    </citation>
    <scope>NUCLEOTIDE SEQUENCE [LARGE SCALE GENOMIC DNA]</scope>
    <source>
        <strain evidence="7 8">ATCC 23134</strain>
    </source>
</reference>
<dbReference type="OrthoDB" id="465874at2"/>
<feature type="domain" description="Peptidase S54 rhomboid" evidence="6">
    <location>
        <begin position="52"/>
        <end position="183"/>
    </location>
</feature>
<evidence type="ECO:0000256" key="1">
    <source>
        <dbReference type="ARBA" id="ARBA00004141"/>
    </source>
</evidence>
<dbReference type="Pfam" id="PF01694">
    <property type="entry name" value="Rhomboid"/>
    <property type="match status" value="1"/>
</dbReference>
<dbReference type="AlphaFoldDB" id="A1ZXZ5"/>
<dbReference type="PANTHER" id="PTHR43731">
    <property type="entry name" value="RHOMBOID PROTEASE"/>
    <property type="match status" value="1"/>
</dbReference>
<accession>A1ZXZ5</accession>
<keyword evidence="2 5" id="KW-0812">Transmembrane</keyword>
<evidence type="ECO:0000259" key="6">
    <source>
        <dbReference type="Pfam" id="PF01694"/>
    </source>
</evidence>
<comment type="subcellular location">
    <subcellularLocation>
        <location evidence="1">Membrane</location>
        <topology evidence="1">Multi-pass membrane protein</topology>
    </subcellularLocation>
</comment>
<evidence type="ECO:0000313" key="7">
    <source>
        <dbReference type="EMBL" id="EAY24732.1"/>
    </source>
</evidence>
<feature type="transmembrane region" description="Helical" evidence="5">
    <location>
        <begin position="7"/>
        <end position="25"/>
    </location>
</feature>
<dbReference type="InterPro" id="IPR022764">
    <property type="entry name" value="Peptidase_S54_rhomboid_dom"/>
</dbReference>
<dbReference type="GO" id="GO:0004252">
    <property type="term" value="F:serine-type endopeptidase activity"/>
    <property type="evidence" value="ECO:0007669"/>
    <property type="project" value="InterPro"/>
</dbReference>